<dbReference type="Proteomes" id="UP000654075">
    <property type="component" value="Unassembled WGS sequence"/>
</dbReference>
<proteinExistence type="predicted"/>
<gene>
    <name evidence="1" type="ORF">PGLA1383_LOCUS54792</name>
    <name evidence="2" type="ORF">PGLA1383_LOCUS55409</name>
</gene>
<name>A0A813HS72_POLGL</name>
<sequence>DAMLRCGEMLHLPRFDQDLYSSVEPGSISPFAGYKLARYMDYQFFLRDEFRDEPHGISKVLTGTYCAPASVWDRSSQPVQS</sequence>
<protein>
    <submittedName>
        <fullName evidence="2">Uncharacterized protein</fullName>
    </submittedName>
</protein>
<organism evidence="2 3">
    <name type="scientific">Polarella glacialis</name>
    <name type="common">Dinoflagellate</name>
    <dbReference type="NCBI Taxonomy" id="89957"/>
    <lineage>
        <taxon>Eukaryota</taxon>
        <taxon>Sar</taxon>
        <taxon>Alveolata</taxon>
        <taxon>Dinophyceae</taxon>
        <taxon>Suessiales</taxon>
        <taxon>Suessiaceae</taxon>
        <taxon>Polarella</taxon>
    </lineage>
</organism>
<evidence type="ECO:0000313" key="1">
    <source>
        <dbReference type="EMBL" id="CAE8639778.1"/>
    </source>
</evidence>
<keyword evidence="3" id="KW-1185">Reference proteome</keyword>
<dbReference type="AlphaFoldDB" id="A0A813HS72"/>
<feature type="non-terminal residue" evidence="2">
    <location>
        <position position="1"/>
    </location>
</feature>
<comment type="caution">
    <text evidence="2">The sequence shown here is derived from an EMBL/GenBank/DDBJ whole genome shotgun (WGS) entry which is preliminary data.</text>
</comment>
<dbReference type="EMBL" id="CAJNNV010032642">
    <property type="protein sequence ID" value="CAE8640592.1"/>
    <property type="molecule type" value="Genomic_DNA"/>
</dbReference>
<evidence type="ECO:0000313" key="3">
    <source>
        <dbReference type="Proteomes" id="UP000654075"/>
    </source>
</evidence>
<reference evidence="2" key="1">
    <citation type="submission" date="2021-02" db="EMBL/GenBank/DDBJ databases">
        <authorList>
            <person name="Dougan E. K."/>
            <person name="Rhodes N."/>
            <person name="Thang M."/>
            <person name="Chan C."/>
        </authorList>
    </citation>
    <scope>NUCLEOTIDE SEQUENCE</scope>
</reference>
<accession>A0A813HS72</accession>
<feature type="non-terminal residue" evidence="2">
    <location>
        <position position="81"/>
    </location>
</feature>
<evidence type="ECO:0000313" key="2">
    <source>
        <dbReference type="EMBL" id="CAE8640592.1"/>
    </source>
</evidence>
<dbReference type="EMBL" id="CAJNNV010032377">
    <property type="protein sequence ID" value="CAE8639778.1"/>
    <property type="molecule type" value="Genomic_DNA"/>
</dbReference>